<dbReference type="Proteomes" id="UP000267268">
    <property type="component" value="Chromosome 1"/>
</dbReference>
<feature type="transmembrane region" description="Helical" evidence="1">
    <location>
        <begin position="16"/>
        <end position="34"/>
    </location>
</feature>
<dbReference type="InterPro" id="IPR011429">
    <property type="entry name" value="Cyt_c_Planctomycete-type"/>
</dbReference>
<dbReference type="OrthoDB" id="713772at2"/>
<feature type="domain" description="Cytochrome C Planctomycete-type" evidence="2">
    <location>
        <begin position="180"/>
        <end position="239"/>
    </location>
</feature>
<name>A0A3Q9FRJ5_9BACT</name>
<dbReference type="Gene3D" id="3.80.10.10">
    <property type="entry name" value="Ribonuclease Inhibitor"/>
    <property type="match status" value="1"/>
</dbReference>
<organism evidence="4 5">
    <name type="scientific">Flammeovirga pectinis</name>
    <dbReference type="NCBI Taxonomy" id="2494373"/>
    <lineage>
        <taxon>Bacteria</taxon>
        <taxon>Pseudomonadati</taxon>
        <taxon>Bacteroidota</taxon>
        <taxon>Cytophagia</taxon>
        <taxon>Cytophagales</taxon>
        <taxon>Flammeovirgaceae</taxon>
        <taxon>Flammeovirga</taxon>
    </lineage>
</organism>
<dbReference type="InterPro" id="IPR032675">
    <property type="entry name" value="LRR_dom_sf"/>
</dbReference>
<sequence length="451" mass="50215">MENSNIILFFGRFHPLIVHLPIGFLVIAICFEIADRFRLVKGLKPAVSFALLIGTLSAITATIIGFMLATSGDYNAEMLAIHKWAGIATTVISGAAYLISVDYLKIPNYKVYRIVLFAIIIGLSITGHMGGNMTHGSDYLTYYMPFKPKVIDLMVRPQLTSLENAQVFGDLVHPIISTKCKSCHNDEKKKGLLSFSSIESYLKGGKSGNLLVAGNPLKSDLFHRITLNEHDNDVMPPKGKTPLTPQEISILKFWIANANSSFDTLLSDMEVTEDVLLAAQNVSGLYKEKKVKLANIELQVIDSLRNYGFEIRELVVGSNSYDVSLQASSFNQKHINRYLKKLVVIKNNVLWLSLENCGLSNDNLSYLGGFHQLQKLKIARNKIDDNGIHHLKGLKKLESINLYQTKITKVGLSKLSALPKLKRIYIWGTPINKKEATLVARTNKNLKIIGI</sequence>
<feature type="domain" description="DUF2231" evidence="3">
    <location>
        <begin position="13"/>
        <end position="134"/>
    </location>
</feature>
<dbReference type="EMBL" id="CP034562">
    <property type="protein sequence ID" value="AZQ63111.1"/>
    <property type="molecule type" value="Genomic_DNA"/>
</dbReference>
<dbReference type="AlphaFoldDB" id="A0A3Q9FRJ5"/>
<dbReference type="Pfam" id="PF13855">
    <property type="entry name" value="LRR_8"/>
    <property type="match status" value="1"/>
</dbReference>
<reference evidence="4 5" key="1">
    <citation type="submission" date="2018-12" db="EMBL/GenBank/DDBJ databases">
        <title>Flammeovirga pectinis sp. nov., isolated from the gut of the Korean scallop, Patinopecten yessoensis.</title>
        <authorList>
            <person name="Bae J.-W."/>
            <person name="Jeong Y.-S."/>
            <person name="Kang W."/>
        </authorList>
    </citation>
    <scope>NUCLEOTIDE SEQUENCE [LARGE SCALE GENOMIC DNA]</scope>
    <source>
        <strain evidence="4 5">L12M1</strain>
    </source>
</reference>
<accession>A0A3Q9FRJ5</accession>
<dbReference type="RefSeq" id="WP_126615286.1">
    <property type="nucleotide sequence ID" value="NZ_CP034562.1"/>
</dbReference>
<keyword evidence="1" id="KW-1133">Transmembrane helix</keyword>
<evidence type="ECO:0000313" key="4">
    <source>
        <dbReference type="EMBL" id="AZQ63111.1"/>
    </source>
</evidence>
<feature type="transmembrane region" description="Helical" evidence="1">
    <location>
        <begin position="81"/>
        <end position="99"/>
    </location>
</feature>
<evidence type="ECO:0000259" key="3">
    <source>
        <dbReference type="Pfam" id="PF09990"/>
    </source>
</evidence>
<keyword evidence="5" id="KW-1185">Reference proteome</keyword>
<proteinExistence type="predicted"/>
<dbReference type="InterPro" id="IPR001611">
    <property type="entry name" value="Leu-rich_rpt"/>
</dbReference>
<dbReference type="PANTHER" id="PTHR35889">
    <property type="entry name" value="CYCLOINULO-OLIGOSACCHARIDE FRUCTANOTRANSFERASE-RELATED"/>
    <property type="match status" value="1"/>
</dbReference>
<dbReference type="KEGG" id="fll:EI427_12940"/>
<keyword evidence="1" id="KW-0812">Transmembrane</keyword>
<evidence type="ECO:0000313" key="5">
    <source>
        <dbReference type="Proteomes" id="UP000267268"/>
    </source>
</evidence>
<evidence type="ECO:0000256" key="1">
    <source>
        <dbReference type="SAM" id="Phobius"/>
    </source>
</evidence>
<keyword evidence="1" id="KW-0472">Membrane</keyword>
<dbReference type="Pfam" id="PF09990">
    <property type="entry name" value="DUF2231"/>
    <property type="match status" value="1"/>
</dbReference>
<evidence type="ECO:0000259" key="2">
    <source>
        <dbReference type="Pfam" id="PF07635"/>
    </source>
</evidence>
<protein>
    <submittedName>
        <fullName evidence="4">Uncharacterized protein</fullName>
    </submittedName>
</protein>
<gene>
    <name evidence="4" type="ORF">EI427_12940</name>
</gene>
<feature type="transmembrane region" description="Helical" evidence="1">
    <location>
        <begin position="46"/>
        <end position="69"/>
    </location>
</feature>
<dbReference type="SUPFAM" id="SSF52047">
    <property type="entry name" value="RNI-like"/>
    <property type="match status" value="1"/>
</dbReference>
<feature type="transmembrane region" description="Helical" evidence="1">
    <location>
        <begin position="111"/>
        <end position="131"/>
    </location>
</feature>
<dbReference type="PANTHER" id="PTHR35889:SF3">
    <property type="entry name" value="F-BOX DOMAIN-CONTAINING PROTEIN"/>
    <property type="match status" value="1"/>
</dbReference>
<dbReference type="InterPro" id="IPR019251">
    <property type="entry name" value="DUF2231_TM"/>
</dbReference>
<dbReference type="Pfam" id="PF07635">
    <property type="entry name" value="PSCyt1"/>
    <property type="match status" value="1"/>
</dbReference>